<comment type="caution">
    <text evidence="2">The sequence shown here is derived from an EMBL/GenBank/DDBJ whole genome shotgun (WGS) entry which is preliminary data.</text>
</comment>
<dbReference type="Proteomes" id="UP000703269">
    <property type="component" value="Unassembled WGS sequence"/>
</dbReference>
<evidence type="ECO:0000313" key="3">
    <source>
        <dbReference type="Proteomes" id="UP000703269"/>
    </source>
</evidence>
<name>A0A9P3G7M1_9APHY</name>
<sequence length="153" mass="16700">MWPYRGCIGNHRTLLIPLCSQKLEGPRNESHGSSVPLWALRRHFSANDPQDLGFSNGALVSLGAGAVTKNLTAEQEVAPPGVPEGRSQEQTHCVREARNLEEGLGGRLARHPRRTSPLRDDNPQTESNEMDLPFSGDCRASIVITPSVLPLTE</sequence>
<dbReference type="AlphaFoldDB" id="A0A9P3G7M1"/>
<dbReference type="EMBL" id="BPQB01000011">
    <property type="protein sequence ID" value="GJE88980.1"/>
    <property type="molecule type" value="Genomic_DNA"/>
</dbReference>
<evidence type="ECO:0000256" key="1">
    <source>
        <dbReference type="SAM" id="MobiDB-lite"/>
    </source>
</evidence>
<evidence type="ECO:0000313" key="2">
    <source>
        <dbReference type="EMBL" id="GJE88980.1"/>
    </source>
</evidence>
<protein>
    <submittedName>
        <fullName evidence="2">Uncharacterized protein</fullName>
    </submittedName>
</protein>
<reference evidence="2 3" key="1">
    <citation type="submission" date="2021-08" db="EMBL/GenBank/DDBJ databases">
        <title>Draft Genome Sequence of Phanerochaete sordida strain YK-624.</title>
        <authorList>
            <person name="Mori T."/>
            <person name="Dohra H."/>
            <person name="Suzuki T."/>
            <person name="Kawagishi H."/>
            <person name="Hirai H."/>
        </authorList>
    </citation>
    <scope>NUCLEOTIDE SEQUENCE [LARGE SCALE GENOMIC DNA]</scope>
    <source>
        <strain evidence="2 3">YK-624</strain>
    </source>
</reference>
<feature type="compositionally biased region" description="Basic and acidic residues" evidence="1">
    <location>
        <begin position="86"/>
        <end position="101"/>
    </location>
</feature>
<keyword evidence="3" id="KW-1185">Reference proteome</keyword>
<gene>
    <name evidence="2" type="ORF">PsYK624_050680</name>
</gene>
<accession>A0A9P3G7M1</accession>
<organism evidence="2 3">
    <name type="scientific">Phanerochaete sordida</name>
    <dbReference type="NCBI Taxonomy" id="48140"/>
    <lineage>
        <taxon>Eukaryota</taxon>
        <taxon>Fungi</taxon>
        <taxon>Dikarya</taxon>
        <taxon>Basidiomycota</taxon>
        <taxon>Agaricomycotina</taxon>
        <taxon>Agaricomycetes</taxon>
        <taxon>Polyporales</taxon>
        <taxon>Phanerochaetaceae</taxon>
        <taxon>Phanerochaete</taxon>
    </lineage>
</organism>
<feature type="region of interest" description="Disordered" evidence="1">
    <location>
        <begin position="76"/>
        <end position="134"/>
    </location>
</feature>
<proteinExistence type="predicted"/>